<dbReference type="SUPFAM" id="SSF51366">
    <property type="entry name" value="Ribulose-phoshate binding barrel"/>
    <property type="match status" value="1"/>
</dbReference>
<dbReference type="InterPro" id="IPR013798">
    <property type="entry name" value="Indole-3-glycerol_P_synth_dom"/>
</dbReference>
<evidence type="ECO:0000313" key="11">
    <source>
        <dbReference type="EMBL" id="MBB4072982.1"/>
    </source>
</evidence>
<keyword evidence="5 9" id="KW-0210">Decarboxylase</keyword>
<evidence type="ECO:0000256" key="5">
    <source>
        <dbReference type="ARBA" id="ARBA00022793"/>
    </source>
</evidence>
<dbReference type="InterPro" id="IPR011060">
    <property type="entry name" value="RibuloseP-bd_barrel"/>
</dbReference>
<evidence type="ECO:0000256" key="3">
    <source>
        <dbReference type="ARBA" id="ARBA00008737"/>
    </source>
</evidence>
<gene>
    <name evidence="9" type="primary">trpC</name>
    <name evidence="11" type="ORF">GGR02_000743</name>
</gene>
<dbReference type="GO" id="GO:0000162">
    <property type="term" value="P:L-tryptophan biosynthetic process"/>
    <property type="evidence" value="ECO:0007669"/>
    <property type="project" value="UniProtKB-UniRule"/>
</dbReference>
<dbReference type="FunFam" id="3.20.20.70:FF:000024">
    <property type="entry name" value="Indole-3-glycerol phosphate synthase"/>
    <property type="match status" value="1"/>
</dbReference>
<comment type="caution">
    <text evidence="11">The sequence shown here is derived from an EMBL/GenBank/DDBJ whole genome shotgun (WGS) entry which is preliminary data.</text>
</comment>
<dbReference type="UniPathway" id="UPA00035">
    <property type="reaction ID" value="UER00043"/>
</dbReference>
<dbReference type="PANTHER" id="PTHR22854">
    <property type="entry name" value="TRYPTOPHAN BIOSYNTHESIS PROTEIN"/>
    <property type="match status" value="1"/>
</dbReference>
<dbReference type="InterPro" id="IPR013785">
    <property type="entry name" value="Aldolase_TIM"/>
</dbReference>
<reference evidence="11 12" key="1">
    <citation type="submission" date="2020-08" db="EMBL/GenBank/DDBJ databases">
        <title>Genomic Encyclopedia of Type Strains, Phase IV (KMG-IV): sequencing the most valuable type-strain genomes for metagenomic binning, comparative biology and taxonomic classification.</title>
        <authorList>
            <person name="Goeker M."/>
        </authorList>
    </citation>
    <scope>NUCLEOTIDE SEQUENCE [LARGE SCALE GENOMIC DNA]</scope>
    <source>
        <strain evidence="11 12">DSM 17075</strain>
    </source>
</reference>
<evidence type="ECO:0000256" key="7">
    <source>
        <dbReference type="ARBA" id="ARBA00023141"/>
    </source>
</evidence>
<keyword evidence="8 9" id="KW-0456">Lyase</keyword>
<evidence type="ECO:0000259" key="10">
    <source>
        <dbReference type="Pfam" id="PF00218"/>
    </source>
</evidence>
<keyword evidence="7 9" id="KW-0057">Aromatic amino acid biosynthesis</keyword>
<dbReference type="InterPro" id="IPR045186">
    <property type="entry name" value="Indole-3-glycerol_P_synth"/>
</dbReference>
<feature type="domain" description="Indole-3-glycerol phosphate synthase" evidence="10">
    <location>
        <begin position="2"/>
        <end position="247"/>
    </location>
</feature>
<evidence type="ECO:0000256" key="8">
    <source>
        <dbReference type="ARBA" id="ARBA00023239"/>
    </source>
</evidence>
<evidence type="ECO:0000256" key="2">
    <source>
        <dbReference type="ARBA" id="ARBA00004696"/>
    </source>
</evidence>
<dbReference type="GO" id="GO:0004425">
    <property type="term" value="F:indole-3-glycerol-phosphate synthase activity"/>
    <property type="evidence" value="ECO:0007669"/>
    <property type="project" value="UniProtKB-UniRule"/>
</dbReference>
<organism evidence="11 12">
    <name type="scientific">Anoxybacteroides voinovskiense</name>
    <dbReference type="NCBI Taxonomy" id="230470"/>
    <lineage>
        <taxon>Bacteria</taxon>
        <taxon>Bacillati</taxon>
        <taxon>Bacillota</taxon>
        <taxon>Bacilli</taxon>
        <taxon>Bacillales</taxon>
        <taxon>Anoxybacillaceae</taxon>
        <taxon>Anoxybacteroides</taxon>
    </lineage>
</organism>
<dbReference type="HAMAP" id="MF_00134_B">
    <property type="entry name" value="IGPS_B"/>
    <property type="match status" value="1"/>
</dbReference>
<dbReference type="Gene3D" id="3.20.20.70">
    <property type="entry name" value="Aldolase class I"/>
    <property type="match status" value="1"/>
</dbReference>
<proteinExistence type="inferred from homology"/>
<evidence type="ECO:0000256" key="9">
    <source>
        <dbReference type="HAMAP-Rule" id="MF_00134"/>
    </source>
</evidence>
<keyword evidence="4 9" id="KW-0028">Amino-acid biosynthesis</keyword>
<comment type="similarity">
    <text evidence="3 9">Belongs to the TrpC family.</text>
</comment>
<name>A0A840DNB9_9BACL</name>
<evidence type="ECO:0000313" key="12">
    <source>
        <dbReference type="Proteomes" id="UP000559598"/>
    </source>
</evidence>
<dbReference type="Proteomes" id="UP000559598">
    <property type="component" value="Unassembled WGS sequence"/>
</dbReference>
<evidence type="ECO:0000256" key="4">
    <source>
        <dbReference type="ARBA" id="ARBA00022605"/>
    </source>
</evidence>
<dbReference type="AlphaFoldDB" id="A0A840DNB9"/>
<evidence type="ECO:0000256" key="1">
    <source>
        <dbReference type="ARBA" id="ARBA00001633"/>
    </source>
</evidence>
<protein>
    <recommendedName>
        <fullName evidence="9">Indole-3-glycerol phosphate synthase</fullName>
        <shortName evidence="9">IGPS</shortName>
        <ecNumber evidence="9">4.1.1.48</ecNumber>
    </recommendedName>
</protein>
<dbReference type="Pfam" id="PF00218">
    <property type="entry name" value="IGPS"/>
    <property type="match status" value="1"/>
</dbReference>
<dbReference type="InterPro" id="IPR001468">
    <property type="entry name" value="Indole-3-GlycerolPSynthase_CS"/>
</dbReference>
<dbReference type="EMBL" id="JACIDE010000004">
    <property type="protein sequence ID" value="MBB4072982.1"/>
    <property type="molecule type" value="Genomic_DNA"/>
</dbReference>
<dbReference type="NCBIfam" id="NF001375">
    <property type="entry name" value="PRK00278.2-2"/>
    <property type="match status" value="1"/>
</dbReference>
<sequence length="258" mass="28525">MLERIIATKRNEIRTLTLPPTCDVPRVSLAKALTNRRRAIGLIAEVKKASPSKGVIRADFQPVAHANAYEQAGADAISVLTDETYFQGHRQYVTEIKQAVGVPVLRKDFIIDRVQIEESVRIGADAILLIGEALSPNALYELYEEAYEKGLECLVEVHRRETLENILALFTPAIIGINNRNLRTFTTSLDTTKDVAPFVPTTSILVSESGIHTYQDMQTVHAYGAQAVLVGESLMRQHDVAQAVRALYGEVESVEHSS</sequence>
<accession>A0A840DNB9</accession>
<comment type="catalytic activity">
    <reaction evidence="1 9">
        <text>1-(2-carboxyphenylamino)-1-deoxy-D-ribulose 5-phosphate + H(+) = (1S,2R)-1-C-(indol-3-yl)glycerol 3-phosphate + CO2 + H2O</text>
        <dbReference type="Rhea" id="RHEA:23476"/>
        <dbReference type="ChEBI" id="CHEBI:15377"/>
        <dbReference type="ChEBI" id="CHEBI:15378"/>
        <dbReference type="ChEBI" id="CHEBI:16526"/>
        <dbReference type="ChEBI" id="CHEBI:58613"/>
        <dbReference type="ChEBI" id="CHEBI:58866"/>
        <dbReference type="EC" id="4.1.1.48"/>
    </reaction>
</comment>
<evidence type="ECO:0000256" key="6">
    <source>
        <dbReference type="ARBA" id="ARBA00022822"/>
    </source>
</evidence>
<dbReference type="RefSeq" id="WP_183183380.1">
    <property type="nucleotide sequence ID" value="NZ_BMNP01000003.1"/>
</dbReference>
<dbReference type="PANTHER" id="PTHR22854:SF2">
    <property type="entry name" value="INDOLE-3-GLYCEROL-PHOSPHATE SYNTHASE"/>
    <property type="match status" value="1"/>
</dbReference>
<dbReference type="PROSITE" id="PS00614">
    <property type="entry name" value="IGPS"/>
    <property type="match status" value="1"/>
</dbReference>
<dbReference type="CDD" id="cd00331">
    <property type="entry name" value="IGPS"/>
    <property type="match status" value="1"/>
</dbReference>
<dbReference type="NCBIfam" id="NF001377">
    <property type="entry name" value="PRK00278.2-4"/>
    <property type="match status" value="1"/>
</dbReference>
<comment type="pathway">
    <text evidence="2 9">Amino-acid biosynthesis; L-tryptophan biosynthesis; L-tryptophan from chorismate: step 4/5.</text>
</comment>
<dbReference type="EC" id="4.1.1.48" evidence="9"/>
<keyword evidence="12" id="KW-1185">Reference proteome</keyword>
<keyword evidence="6 9" id="KW-0822">Tryptophan biosynthesis</keyword>
<dbReference type="GO" id="GO:0004640">
    <property type="term" value="F:phosphoribosylanthranilate isomerase activity"/>
    <property type="evidence" value="ECO:0007669"/>
    <property type="project" value="TreeGrafter"/>
</dbReference>